<sequence>MQGLLKLSRAIDWLNAQVGKYAIWLILAATVISAINAIVRKVFNTSSNAFLEVQWYLFAWSFLVAAGLTLLQREHVRIDVVNSRLSKRTQVWIDIVGFTLFLTPLCITVLWLSMPVVIQMYQSGEMSGNSGGLIRWPVWVALPVGFVLLMLQGWSELIKRIAFLRGEGPDPMGRLTDKTAEDELIEALRRQAEADAAAAKPQH</sequence>
<dbReference type="AlphaFoldDB" id="A0A5Q0MCY2"/>
<feature type="transmembrane region" description="Helical" evidence="9">
    <location>
        <begin position="55"/>
        <end position="71"/>
    </location>
</feature>
<dbReference type="GO" id="GO:0022857">
    <property type="term" value="F:transmembrane transporter activity"/>
    <property type="evidence" value="ECO:0007669"/>
    <property type="project" value="UniProtKB-UniRule"/>
</dbReference>
<reference evidence="11 12" key="1">
    <citation type="submission" date="2019-10" db="EMBL/GenBank/DDBJ databases">
        <title>Complete genome sequence of Variovorax paradoxus 5C-2.</title>
        <authorList>
            <person name="Gogoleva N.E."/>
            <person name="Balkin A.S."/>
        </authorList>
    </citation>
    <scope>NUCLEOTIDE SEQUENCE [LARGE SCALE GENOMIC DNA]</scope>
    <source>
        <strain evidence="11 12">5C-2</strain>
    </source>
</reference>
<comment type="subcellular location">
    <subcellularLocation>
        <location evidence="1 9">Cell inner membrane</location>
        <topology evidence="1 9">Multi-pass membrane protein</topology>
    </subcellularLocation>
</comment>
<comment type="subunit">
    <text evidence="9">The complex comprises the extracytoplasmic solute receptor protein and the two transmembrane proteins.</text>
</comment>
<evidence type="ECO:0000256" key="6">
    <source>
        <dbReference type="ARBA" id="ARBA00022989"/>
    </source>
</evidence>
<dbReference type="EMBL" id="CP045644">
    <property type="protein sequence ID" value="QFZ86938.1"/>
    <property type="molecule type" value="Genomic_DNA"/>
</dbReference>
<feature type="domain" description="Tripartite ATP-independent periplasmic transporters DctQ component" evidence="10">
    <location>
        <begin position="31"/>
        <end position="161"/>
    </location>
</feature>
<keyword evidence="7 9" id="KW-0472">Membrane</keyword>
<evidence type="ECO:0000313" key="11">
    <source>
        <dbReference type="EMBL" id="QFZ86938.1"/>
    </source>
</evidence>
<evidence type="ECO:0000256" key="1">
    <source>
        <dbReference type="ARBA" id="ARBA00004429"/>
    </source>
</evidence>
<evidence type="ECO:0000256" key="5">
    <source>
        <dbReference type="ARBA" id="ARBA00022692"/>
    </source>
</evidence>
<dbReference type="PANTHER" id="PTHR35011">
    <property type="entry name" value="2,3-DIKETO-L-GULONATE TRAP TRANSPORTER SMALL PERMEASE PROTEIN YIAM"/>
    <property type="match status" value="1"/>
</dbReference>
<accession>A0A5Q0MCY2</accession>
<keyword evidence="5 9" id="KW-0812">Transmembrane</keyword>
<keyword evidence="6 9" id="KW-1133">Transmembrane helix</keyword>
<comment type="function">
    <text evidence="9">Part of the tripartite ATP-independent periplasmic (TRAP) transport system.</text>
</comment>
<dbReference type="Pfam" id="PF04290">
    <property type="entry name" value="DctQ"/>
    <property type="match status" value="1"/>
</dbReference>
<dbReference type="InterPro" id="IPR007387">
    <property type="entry name" value="TRAP_DctQ"/>
</dbReference>
<dbReference type="GO" id="GO:0005886">
    <property type="term" value="C:plasma membrane"/>
    <property type="evidence" value="ECO:0007669"/>
    <property type="project" value="UniProtKB-SubCell"/>
</dbReference>
<feature type="transmembrane region" description="Helical" evidence="9">
    <location>
        <begin position="91"/>
        <end position="113"/>
    </location>
</feature>
<feature type="transmembrane region" description="Helical" evidence="9">
    <location>
        <begin position="133"/>
        <end position="151"/>
    </location>
</feature>
<comment type="similarity">
    <text evidence="8 9">Belongs to the TRAP transporter small permease family.</text>
</comment>
<evidence type="ECO:0000256" key="9">
    <source>
        <dbReference type="RuleBase" id="RU369079"/>
    </source>
</evidence>
<evidence type="ECO:0000256" key="4">
    <source>
        <dbReference type="ARBA" id="ARBA00022519"/>
    </source>
</evidence>
<dbReference type="PANTHER" id="PTHR35011:SF4">
    <property type="entry name" value="SLL1102 PROTEIN"/>
    <property type="match status" value="1"/>
</dbReference>
<keyword evidence="4 9" id="KW-0997">Cell inner membrane</keyword>
<dbReference type="Proteomes" id="UP000326780">
    <property type="component" value="Chromosome"/>
</dbReference>
<keyword evidence="2 9" id="KW-0813">Transport</keyword>
<gene>
    <name evidence="11" type="ORF">GFK26_31275</name>
</gene>
<evidence type="ECO:0000256" key="7">
    <source>
        <dbReference type="ARBA" id="ARBA00023136"/>
    </source>
</evidence>
<evidence type="ECO:0000259" key="10">
    <source>
        <dbReference type="Pfam" id="PF04290"/>
    </source>
</evidence>
<organism evidence="11 12">
    <name type="scientific">Variovorax paradoxus</name>
    <dbReference type="NCBI Taxonomy" id="34073"/>
    <lineage>
        <taxon>Bacteria</taxon>
        <taxon>Pseudomonadati</taxon>
        <taxon>Pseudomonadota</taxon>
        <taxon>Betaproteobacteria</taxon>
        <taxon>Burkholderiales</taxon>
        <taxon>Comamonadaceae</taxon>
        <taxon>Variovorax</taxon>
    </lineage>
</organism>
<name>A0A5Q0MCY2_VARPD</name>
<dbReference type="InterPro" id="IPR055348">
    <property type="entry name" value="DctQ"/>
</dbReference>
<evidence type="ECO:0000256" key="8">
    <source>
        <dbReference type="ARBA" id="ARBA00038436"/>
    </source>
</evidence>
<feature type="transmembrane region" description="Helical" evidence="9">
    <location>
        <begin position="21"/>
        <end position="43"/>
    </location>
</feature>
<proteinExistence type="inferred from homology"/>
<keyword evidence="3" id="KW-1003">Cell membrane</keyword>
<dbReference type="RefSeq" id="WP_153285377.1">
    <property type="nucleotide sequence ID" value="NZ_CP045644.1"/>
</dbReference>
<evidence type="ECO:0000313" key="12">
    <source>
        <dbReference type="Proteomes" id="UP000326780"/>
    </source>
</evidence>
<evidence type="ECO:0000256" key="2">
    <source>
        <dbReference type="ARBA" id="ARBA00022448"/>
    </source>
</evidence>
<protein>
    <recommendedName>
        <fullName evidence="9">TRAP transporter small permease protein</fullName>
    </recommendedName>
</protein>
<evidence type="ECO:0000256" key="3">
    <source>
        <dbReference type="ARBA" id="ARBA00022475"/>
    </source>
</evidence>